<feature type="domain" description="PAC" evidence="9">
    <location>
        <begin position="259"/>
        <end position="311"/>
    </location>
</feature>
<dbReference type="InterPro" id="IPR001610">
    <property type="entry name" value="PAC"/>
</dbReference>
<proteinExistence type="predicted"/>
<feature type="coiled-coil region" evidence="6">
    <location>
        <begin position="28"/>
        <end position="55"/>
    </location>
</feature>
<protein>
    <recommendedName>
        <fullName evidence="2">histidine kinase</fullName>
        <ecNumber evidence="2">2.7.13.3</ecNumber>
    </recommendedName>
</protein>
<dbReference type="PROSITE" id="PS50113">
    <property type="entry name" value="PAC"/>
    <property type="match status" value="2"/>
</dbReference>
<evidence type="ECO:0000256" key="3">
    <source>
        <dbReference type="ARBA" id="ARBA00022553"/>
    </source>
</evidence>
<feature type="domain" description="Histidine kinase" evidence="7">
    <location>
        <begin position="329"/>
        <end position="542"/>
    </location>
</feature>
<dbReference type="SUPFAM" id="SSF55785">
    <property type="entry name" value="PYP-like sensor domain (PAS domain)"/>
    <property type="match status" value="2"/>
</dbReference>
<organism evidence="10 11">
    <name type="scientific">Rhodocytophaga rosea</name>
    <dbReference type="NCBI Taxonomy" id="2704465"/>
    <lineage>
        <taxon>Bacteria</taxon>
        <taxon>Pseudomonadati</taxon>
        <taxon>Bacteroidota</taxon>
        <taxon>Cytophagia</taxon>
        <taxon>Cytophagales</taxon>
        <taxon>Rhodocytophagaceae</taxon>
        <taxon>Rhodocytophaga</taxon>
    </lineage>
</organism>
<gene>
    <name evidence="10" type="ORF">GXP67_09015</name>
</gene>
<dbReference type="Pfam" id="PF13426">
    <property type="entry name" value="PAS_9"/>
    <property type="match status" value="2"/>
</dbReference>
<dbReference type="PANTHER" id="PTHR43304">
    <property type="entry name" value="PHYTOCHROME-LIKE PROTEIN CPH1"/>
    <property type="match status" value="1"/>
</dbReference>
<dbReference type="InterPro" id="IPR004358">
    <property type="entry name" value="Sig_transdc_His_kin-like_C"/>
</dbReference>
<dbReference type="Proteomes" id="UP000480178">
    <property type="component" value="Chromosome"/>
</dbReference>
<dbReference type="SMART" id="SM00086">
    <property type="entry name" value="PAC"/>
    <property type="match status" value="2"/>
</dbReference>
<dbReference type="PANTHER" id="PTHR43304:SF1">
    <property type="entry name" value="PAC DOMAIN-CONTAINING PROTEIN"/>
    <property type="match status" value="1"/>
</dbReference>
<evidence type="ECO:0000256" key="5">
    <source>
        <dbReference type="ARBA" id="ARBA00022777"/>
    </source>
</evidence>
<feature type="coiled-coil region" evidence="6">
    <location>
        <begin position="361"/>
        <end position="388"/>
    </location>
</feature>
<dbReference type="SMART" id="SM00091">
    <property type="entry name" value="PAS"/>
    <property type="match status" value="2"/>
</dbReference>
<evidence type="ECO:0000256" key="2">
    <source>
        <dbReference type="ARBA" id="ARBA00012438"/>
    </source>
</evidence>
<dbReference type="InterPro" id="IPR052162">
    <property type="entry name" value="Sensor_kinase/Photoreceptor"/>
</dbReference>
<dbReference type="Gene3D" id="3.30.450.20">
    <property type="entry name" value="PAS domain"/>
    <property type="match status" value="2"/>
</dbReference>
<dbReference type="Pfam" id="PF02518">
    <property type="entry name" value="HATPase_c"/>
    <property type="match status" value="1"/>
</dbReference>
<dbReference type="NCBIfam" id="TIGR00229">
    <property type="entry name" value="sensory_box"/>
    <property type="match status" value="2"/>
</dbReference>
<comment type="catalytic activity">
    <reaction evidence="1">
        <text>ATP + protein L-histidine = ADP + protein N-phospho-L-histidine.</text>
        <dbReference type="EC" id="2.7.13.3"/>
    </reaction>
</comment>
<feature type="domain" description="PAC" evidence="9">
    <location>
        <begin position="126"/>
        <end position="178"/>
    </location>
</feature>
<dbReference type="KEGG" id="rhoz:GXP67_09015"/>
<dbReference type="SUPFAM" id="SSF55874">
    <property type="entry name" value="ATPase domain of HSP90 chaperone/DNA topoisomerase II/histidine kinase"/>
    <property type="match status" value="1"/>
</dbReference>
<dbReference type="InterPro" id="IPR036890">
    <property type="entry name" value="HATPase_C_sf"/>
</dbReference>
<dbReference type="RefSeq" id="WP_162442840.1">
    <property type="nucleotide sequence ID" value="NZ_CP048222.1"/>
</dbReference>
<dbReference type="InterPro" id="IPR003594">
    <property type="entry name" value="HATPase_dom"/>
</dbReference>
<dbReference type="SMART" id="SM00387">
    <property type="entry name" value="HATPase_c"/>
    <property type="match status" value="1"/>
</dbReference>
<dbReference type="EMBL" id="CP048222">
    <property type="protein sequence ID" value="QHT66787.1"/>
    <property type="molecule type" value="Genomic_DNA"/>
</dbReference>
<dbReference type="EC" id="2.7.13.3" evidence="2"/>
<evidence type="ECO:0000313" key="10">
    <source>
        <dbReference type="EMBL" id="QHT66787.1"/>
    </source>
</evidence>
<evidence type="ECO:0000256" key="1">
    <source>
        <dbReference type="ARBA" id="ARBA00000085"/>
    </source>
</evidence>
<keyword evidence="3" id="KW-0597">Phosphoprotein</keyword>
<accession>A0A6C0GFQ8</accession>
<evidence type="ECO:0000256" key="6">
    <source>
        <dbReference type="SAM" id="Coils"/>
    </source>
</evidence>
<dbReference type="InterPro" id="IPR000014">
    <property type="entry name" value="PAS"/>
</dbReference>
<dbReference type="PROSITE" id="PS50112">
    <property type="entry name" value="PAS"/>
    <property type="match status" value="1"/>
</dbReference>
<dbReference type="InterPro" id="IPR000700">
    <property type="entry name" value="PAS-assoc_C"/>
</dbReference>
<sequence length="542" mass="62052">MEKKEKEGQEKLPRTASLKTADSMLTINNREENKLLETQHKLQQALDETRLAEAEFSSAFEYAPIGMMLINIDGEIFRVNKSLCQLLGYSDKDLLQFTIRDIIYPEDLESSMACFEHLIADKIKSFQEEKRYLTKKGNMVWAYLSISLIKHKDGSPRHFVVQLMDITEKKKAADALKESEQKALQLARHYKFILDSQSVYIIKIDNSGRYSYVNDYYLREFGFTGDLVGRNALENILPEDLPACIAAGEKCLEQPEIPHQVIFRKRRQDGQILGGKWELKGILDQEGKVGEILCVGFDITEQLENLEKTRHLLEVSSEQNVRLQSFAYIISHNIRSHAANFSGLLSLLNESEDENEKMVYTKMLKSSADQLEQTIRNLNEIIAVQENVSKPRERRYLKNEIEKTLQILNGAIMKYTIDVQVLVSEDVEVYVIPAYLDSILLNLISNAIKYRATHRPTYIHIQAESKGKYTILSVSDNGLGLDLKRHGSQLFGMYKKFHHNEDARGFGLYITKSQIEAMGGKIEVESEVGIGSTFKVYLNEKN</sequence>
<keyword evidence="5" id="KW-0418">Kinase</keyword>
<feature type="domain" description="PAS" evidence="8">
    <location>
        <begin position="52"/>
        <end position="122"/>
    </location>
</feature>
<dbReference type="PROSITE" id="PS50109">
    <property type="entry name" value="HIS_KIN"/>
    <property type="match status" value="1"/>
</dbReference>
<dbReference type="PRINTS" id="PR00344">
    <property type="entry name" value="BCTRLSENSOR"/>
</dbReference>
<dbReference type="CDD" id="cd00130">
    <property type="entry name" value="PAS"/>
    <property type="match status" value="2"/>
</dbReference>
<dbReference type="InterPro" id="IPR035965">
    <property type="entry name" value="PAS-like_dom_sf"/>
</dbReference>
<reference evidence="10 11" key="1">
    <citation type="submission" date="2020-01" db="EMBL/GenBank/DDBJ databases">
        <authorList>
            <person name="Kim M.K."/>
        </authorList>
    </citation>
    <scope>NUCLEOTIDE SEQUENCE [LARGE SCALE GENOMIC DNA]</scope>
    <source>
        <strain evidence="10 11">172606-1</strain>
    </source>
</reference>
<evidence type="ECO:0000259" key="9">
    <source>
        <dbReference type="PROSITE" id="PS50113"/>
    </source>
</evidence>
<evidence type="ECO:0000259" key="7">
    <source>
        <dbReference type="PROSITE" id="PS50109"/>
    </source>
</evidence>
<name>A0A6C0GFQ8_9BACT</name>
<keyword evidence="4" id="KW-0808">Transferase</keyword>
<dbReference type="InterPro" id="IPR005467">
    <property type="entry name" value="His_kinase_dom"/>
</dbReference>
<keyword evidence="11" id="KW-1185">Reference proteome</keyword>
<evidence type="ECO:0000259" key="8">
    <source>
        <dbReference type="PROSITE" id="PS50112"/>
    </source>
</evidence>
<dbReference type="GO" id="GO:0004673">
    <property type="term" value="F:protein histidine kinase activity"/>
    <property type="evidence" value="ECO:0007669"/>
    <property type="project" value="UniProtKB-EC"/>
</dbReference>
<evidence type="ECO:0000313" key="11">
    <source>
        <dbReference type="Proteomes" id="UP000480178"/>
    </source>
</evidence>
<dbReference type="Gene3D" id="3.30.565.10">
    <property type="entry name" value="Histidine kinase-like ATPase, C-terminal domain"/>
    <property type="match status" value="1"/>
</dbReference>
<keyword evidence="6" id="KW-0175">Coiled coil</keyword>
<dbReference type="AlphaFoldDB" id="A0A6C0GFQ8"/>
<evidence type="ECO:0000256" key="4">
    <source>
        <dbReference type="ARBA" id="ARBA00022679"/>
    </source>
</evidence>